<sequence length="86" mass="9594">MTQITDTASFALLAGEAGFDPIEDRLRANVRLTIEAMFEEELAAFLGRLRYGRSGSPAKGYRHGHRERQLTGTFGTQTVRVPRARV</sequence>
<dbReference type="Proteomes" id="UP000249165">
    <property type="component" value="Unassembled WGS sequence"/>
</dbReference>
<evidence type="ECO:0000256" key="3">
    <source>
        <dbReference type="ARBA" id="ARBA00022578"/>
    </source>
</evidence>
<comment type="similarity">
    <text evidence="2">Belongs to the transposase mutator family.</text>
</comment>
<evidence type="ECO:0000313" key="8">
    <source>
        <dbReference type="Proteomes" id="UP000249165"/>
    </source>
</evidence>
<dbReference type="Pfam" id="PF00872">
    <property type="entry name" value="Transposase_mut"/>
    <property type="match status" value="1"/>
</dbReference>
<accession>A0A327YL19</accession>
<dbReference type="AlphaFoldDB" id="A0A327YL19"/>
<evidence type="ECO:0000313" key="7">
    <source>
        <dbReference type="EMBL" id="RAK18959.1"/>
    </source>
</evidence>
<comment type="caution">
    <text evidence="7">The sequence shown here is derived from an EMBL/GenBank/DDBJ whole genome shotgun (WGS) entry which is preliminary data.</text>
</comment>
<evidence type="ECO:0000256" key="2">
    <source>
        <dbReference type="ARBA" id="ARBA00010961"/>
    </source>
</evidence>
<keyword evidence="8" id="KW-1185">Reference proteome</keyword>
<dbReference type="GO" id="GO:0006313">
    <property type="term" value="P:DNA transposition"/>
    <property type="evidence" value="ECO:0007669"/>
    <property type="project" value="InterPro"/>
</dbReference>
<name>A0A327YL19_9RHOB</name>
<feature type="region of interest" description="Disordered" evidence="6">
    <location>
        <begin position="55"/>
        <end position="86"/>
    </location>
</feature>
<evidence type="ECO:0000256" key="1">
    <source>
        <dbReference type="ARBA" id="ARBA00002190"/>
    </source>
</evidence>
<keyword evidence="3" id="KW-0815">Transposition</keyword>
<feature type="compositionally biased region" description="Polar residues" evidence="6">
    <location>
        <begin position="70"/>
        <end position="79"/>
    </location>
</feature>
<comment type="function">
    <text evidence="1">Required for the transposition of the insertion element.</text>
</comment>
<reference evidence="7 8" key="1">
    <citation type="submission" date="2018-06" db="EMBL/GenBank/DDBJ databases">
        <title>Genomic Encyclopedia of Archaeal and Bacterial Type Strains, Phase II (KMG-II): from individual species to whole genera.</title>
        <authorList>
            <person name="Goeker M."/>
        </authorList>
    </citation>
    <scope>NUCLEOTIDE SEQUENCE [LARGE SCALE GENOMIC DNA]</scope>
    <source>
        <strain evidence="7 8">DSM 22011</strain>
    </source>
</reference>
<dbReference type="GO" id="GO:0004803">
    <property type="term" value="F:transposase activity"/>
    <property type="evidence" value="ECO:0007669"/>
    <property type="project" value="InterPro"/>
</dbReference>
<evidence type="ECO:0000256" key="4">
    <source>
        <dbReference type="ARBA" id="ARBA00023125"/>
    </source>
</evidence>
<gene>
    <name evidence="7" type="ORF">ATI53_10101</name>
</gene>
<dbReference type="RefSeq" id="WP_211315392.1">
    <property type="nucleotide sequence ID" value="NZ_QLMG01000010.1"/>
</dbReference>
<dbReference type="EMBL" id="QLMG01000010">
    <property type="protein sequence ID" value="RAK18959.1"/>
    <property type="molecule type" value="Genomic_DNA"/>
</dbReference>
<organism evidence="7 8">
    <name type="scientific">Salipiger aestuarii</name>
    <dbReference type="NCBI Taxonomy" id="568098"/>
    <lineage>
        <taxon>Bacteria</taxon>
        <taxon>Pseudomonadati</taxon>
        <taxon>Pseudomonadota</taxon>
        <taxon>Alphaproteobacteria</taxon>
        <taxon>Rhodobacterales</taxon>
        <taxon>Roseobacteraceae</taxon>
        <taxon>Salipiger</taxon>
    </lineage>
</organism>
<keyword evidence="4" id="KW-0238">DNA-binding</keyword>
<evidence type="ECO:0000256" key="5">
    <source>
        <dbReference type="ARBA" id="ARBA00023172"/>
    </source>
</evidence>
<protein>
    <submittedName>
        <fullName evidence="7">Mutator family transposase</fullName>
    </submittedName>
</protein>
<keyword evidence="5" id="KW-0233">DNA recombination</keyword>
<proteinExistence type="inferred from homology"/>
<dbReference type="GO" id="GO:0003677">
    <property type="term" value="F:DNA binding"/>
    <property type="evidence" value="ECO:0007669"/>
    <property type="project" value="UniProtKB-KW"/>
</dbReference>
<dbReference type="InterPro" id="IPR001207">
    <property type="entry name" value="Transposase_mutator"/>
</dbReference>
<feature type="non-terminal residue" evidence="7">
    <location>
        <position position="86"/>
    </location>
</feature>
<evidence type="ECO:0000256" key="6">
    <source>
        <dbReference type="SAM" id="MobiDB-lite"/>
    </source>
</evidence>